<evidence type="ECO:0000313" key="2">
    <source>
        <dbReference type="Proteomes" id="UP000290985"/>
    </source>
</evidence>
<dbReference type="AlphaFoldDB" id="A0A449B2C6"/>
<organism evidence="1 2">
    <name type="scientific">Mycoplasmopsis citelli</name>
    <dbReference type="NCBI Taxonomy" id="171281"/>
    <lineage>
        <taxon>Bacteria</taxon>
        <taxon>Bacillati</taxon>
        <taxon>Mycoplasmatota</taxon>
        <taxon>Mycoplasmoidales</taxon>
        <taxon>Metamycoplasmataceae</taxon>
        <taxon>Mycoplasmopsis</taxon>
    </lineage>
</organism>
<gene>
    <name evidence="1" type="ORF">NCTC10181_00609</name>
</gene>
<dbReference type="EMBL" id="LR215036">
    <property type="protein sequence ID" value="VEU74748.1"/>
    <property type="molecule type" value="Genomic_DNA"/>
</dbReference>
<dbReference type="Proteomes" id="UP000290985">
    <property type="component" value="Chromosome"/>
</dbReference>
<name>A0A449B2C6_9BACT</name>
<sequence>MKTNKEQFIDILEKFNQIAKEMGFVYSIDKNTYNHILSGIWNLNEISFILYLDDFIKIVASNKYLIKYQSPRVLNNPLPHLIINQREIPLSLVVHSNTKILNSSLIKKYLKKLSKQNNPYFFDQILAKMQTEDINVLCHIKFQNYESLVIKEINNVNLKYYDVLKINDKLSIPIHNFFKKEK</sequence>
<reference evidence="1 2" key="1">
    <citation type="submission" date="2019-01" db="EMBL/GenBank/DDBJ databases">
        <authorList>
            <consortium name="Pathogen Informatics"/>
        </authorList>
    </citation>
    <scope>NUCLEOTIDE SEQUENCE [LARGE SCALE GENOMIC DNA]</scope>
    <source>
        <strain evidence="1 2">NCTC10181</strain>
    </source>
</reference>
<keyword evidence="2" id="KW-1185">Reference proteome</keyword>
<proteinExistence type="predicted"/>
<dbReference type="KEGG" id="mcit:NCTC10181_00609"/>
<dbReference type="RefSeq" id="WP_129725552.1">
    <property type="nucleotide sequence ID" value="NZ_LR215036.1"/>
</dbReference>
<evidence type="ECO:0000313" key="1">
    <source>
        <dbReference type="EMBL" id="VEU74748.1"/>
    </source>
</evidence>
<accession>A0A449B2C6</accession>
<protein>
    <submittedName>
        <fullName evidence="1">Uncharacterized protein</fullName>
    </submittedName>
</protein>